<evidence type="ECO:0000313" key="2">
    <source>
        <dbReference type="Proteomes" id="UP000034316"/>
    </source>
</evidence>
<protein>
    <submittedName>
        <fullName evidence="1">Uncharacterized protein</fullName>
    </submittedName>
</protein>
<proteinExistence type="predicted"/>
<accession>A0A0G0D3L6</accession>
<dbReference type="STRING" id="1618333.UR93_C0026G0004"/>
<evidence type="ECO:0000313" key="1">
    <source>
        <dbReference type="EMBL" id="KKP87948.1"/>
    </source>
</evidence>
<dbReference type="AlphaFoldDB" id="A0A0G0D3L6"/>
<comment type="caution">
    <text evidence="1">The sequence shown here is derived from an EMBL/GenBank/DDBJ whole genome shotgun (WGS) entry which is preliminary data.</text>
</comment>
<organism evidence="1 2">
    <name type="scientific">Berkelbacteria bacterium GW2011_GWA2_35_9</name>
    <dbReference type="NCBI Taxonomy" id="1618333"/>
    <lineage>
        <taxon>Bacteria</taxon>
        <taxon>Candidatus Berkelbacteria</taxon>
    </lineage>
</organism>
<name>A0A0G0D3L6_9BACT</name>
<gene>
    <name evidence="1" type="ORF">UR93_C0026G0004</name>
</gene>
<dbReference type="EMBL" id="LBRB01000026">
    <property type="protein sequence ID" value="KKP87948.1"/>
    <property type="molecule type" value="Genomic_DNA"/>
</dbReference>
<sequence>MKNPFVGFRQYLLNNLVELGINKPKIDGTDSDLKTEFEIANLGVEFTTQTICQIINDFLSKRYPNRFARSNRMSETSGIIVFDDLNDNESFLQIVLTCIIKEGKVWLAIRATYF</sequence>
<reference evidence="1 2" key="1">
    <citation type="journal article" date="2015" name="Nature">
        <title>rRNA introns, odd ribosomes, and small enigmatic genomes across a large radiation of phyla.</title>
        <authorList>
            <person name="Brown C.T."/>
            <person name="Hug L.A."/>
            <person name="Thomas B.C."/>
            <person name="Sharon I."/>
            <person name="Castelle C.J."/>
            <person name="Singh A."/>
            <person name="Wilkins M.J."/>
            <person name="Williams K.H."/>
            <person name="Banfield J.F."/>
        </authorList>
    </citation>
    <scope>NUCLEOTIDE SEQUENCE [LARGE SCALE GENOMIC DNA]</scope>
</reference>
<dbReference type="Proteomes" id="UP000034316">
    <property type="component" value="Unassembled WGS sequence"/>
</dbReference>